<evidence type="ECO:0000256" key="5">
    <source>
        <dbReference type="ARBA" id="ARBA00022741"/>
    </source>
</evidence>
<comment type="subcellular location">
    <subcellularLocation>
        <location evidence="1 11">Cytoplasm</location>
    </subcellularLocation>
</comment>
<organism evidence="14 15">
    <name type="scientific">Shimwellia blattae (strain ATCC 29907 / DSM 4481 / JCM 1650 / NBRC 105725 / CDC 9005-74)</name>
    <name type="common">Escherichia blattae</name>
    <dbReference type="NCBI Taxonomy" id="630626"/>
    <lineage>
        <taxon>Bacteria</taxon>
        <taxon>Pseudomonadati</taxon>
        <taxon>Pseudomonadota</taxon>
        <taxon>Gammaproteobacteria</taxon>
        <taxon>Enterobacterales</taxon>
        <taxon>Enterobacteriaceae</taxon>
        <taxon>Shimwellia</taxon>
    </lineage>
</organism>
<dbReference type="InterPro" id="IPR049962">
    <property type="entry name" value="THUMP_ThiI"/>
</dbReference>
<evidence type="ECO:0000256" key="4">
    <source>
        <dbReference type="ARBA" id="ARBA00022679"/>
    </source>
</evidence>
<evidence type="ECO:0000259" key="13">
    <source>
        <dbReference type="PROSITE" id="PS51165"/>
    </source>
</evidence>
<keyword evidence="2 11" id="KW-0963">Cytoplasm</keyword>
<keyword evidence="8 11" id="KW-0784">Thiamine biosynthesis</keyword>
<keyword evidence="7 11" id="KW-0694">RNA-binding</keyword>
<comment type="caution">
    <text evidence="11">Lacks conserved residue(s) required for the propagation of feature annotation.</text>
</comment>
<dbReference type="Gene3D" id="3.40.50.620">
    <property type="entry name" value="HUPs"/>
    <property type="match status" value="1"/>
</dbReference>
<feature type="active site" description="Cysteine persulfide intermediate" evidence="11">
    <location>
        <position position="482"/>
    </location>
</feature>
<dbReference type="FunFam" id="3.30.2130.30:FF:000002">
    <property type="entry name" value="tRNA sulfurtransferase"/>
    <property type="match status" value="1"/>
</dbReference>
<dbReference type="GO" id="GO:0005829">
    <property type="term" value="C:cytosol"/>
    <property type="evidence" value="ECO:0007669"/>
    <property type="project" value="TreeGrafter"/>
</dbReference>
<dbReference type="KEGG" id="ebt:EBL_c29000"/>
<dbReference type="GO" id="GO:0000049">
    <property type="term" value="F:tRNA binding"/>
    <property type="evidence" value="ECO:0007669"/>
    <property type="project" value="UniProtKB-UniRule"/>
</dbReference>
<feature type="binding site" evidence="11">
    <location>
        <position position="313"/>
    </location>
    <ligand>
        <name>ATP</name>
        <dbReference type="ChEBI" id="CHEBI:30616"/>
    </ligand>
</feature>
<dbReference type="InterPro" id="IPR001763">
    <property type="entry name" value="Rhodanese-like_dom"/>
</dbReference>
<dbReference type="InterPro" id="IPR014729">
    <property type="entry name" value="Rossmann-like_a/b/a_fold"/>
</dbReference>
<comment type="function">
    <text evidence="11">Catalyzes the ATP-dependent transfer of a sulfur to tRNA to produce 4-thiouridine in position 8 of tRNAs, which functions as a near-UV photosensor. Also catalyzes the transfer of sulfur to the sulfur carrier protein ThiS, forming ThiS-thiocarboxylate. This is a step in the synthesis of thiazole, in the thiamine biosynthesis pathway. The sulfur is donated as persulfide by IscS.</text>
</comment>
<sequence length="508" mass="57657">MVFLPVYCLQPADFTLAWLTNEYLVAMKFIIKLFPEITIKSQSVRLRFIKILTGNIRNVLKHYDEELAVVRHWDHIVVRAKDENQKTAIRDALTRIPGIHHILDVDDVPFTSLHDIFEQALELYRERLEGKTFCVRVKRRGKHEFTSIEAERYVGGGLNQHIESARVKLTHPDVTVNLEIEDDRLLLVKGRYEGIGGFPIGTQEDVLSLISGGFDSGVSSYMLMRRGCRVHYCFFNLGGAAHEIGVKQVAHYLWNRFGSSHRVRFVAINFEPVVGEILEKVDDGQMGVVLKRMMVRAASKVAERYGVQALVTGEALGQVSSQTLTNLRLIDNVSDTLILRPLISHDKEHIINLAREIGTEDFARTMPEYCGVISKSPTVKAVKARIEAEEAHFDFAILDKVVEEAVNVDIREIGKQTTESVVEVETVSGFGPDDVILDIRSVDEQDEKPLRVEEVSVVGLPFYKLSTKFGDLDQSKTYLLWCERGVMSRLQALYLREQGFNNVKVYRP</sequence>
<proteinExistence type="inferred from homology"/>
<dbReference type="SUPFAM" id="SSF52821">
    <property type="entry name" value="Rhodanese/Cell cycle control phosphatase"/>
    <property type="match status" value="1"/>
</dbReference>
<feature type="disulfide bond" description="Redox-active" evidence="11">
    <location>
        <begin position="370"/>
        <end position="482"/>
    </location>
</feature>
<dbReference type="SMART" id="SM00981">
    <property type="entry name" value="THUMP"/>
    <property type="match status" value="1"/>
</dbReference>
<dbReference type="GO" id="GO:0009228">
    <property type="term" value="P:thiamine biosynthetic process"/>
    <property type="evidence" value="ECO:0007669"/>
    <property type="project" value="UniProtKB-KW"/>
</dbReference>
<dbReference type="eggNOG" id="COG0301">
    <property type="taxonomic scope" value="Bacteria"/>
</dbReference>
<dbReference type="Gene3D" id="3.30.2130.30">
    <property type="match status" value="1"/>
</dbReference>
<dbReference type="HOGENOM" id="CLU_037952_4_1_6"/>
<dbReference type="FunFam" id="3.40.250.10:FF:000003">
    <property type="entry name" value="tRNA sulfurtransferase"/>
    <property type="match status" value="1"/>
</dbReference>
<keyword evidence="15" id="KW-1185">Reference proteome</keyword>
<dbReference type="GO" id="GO:0004810">
    <property type="term" value="F:CCA tRNA nucleotidyltransferase activity"/>
    <property type="evidence" value="ECO:0007669"/>
    <property type="project" value="InterPro"/>
</dbReference>
<reference evidence="14 15" key="1">
    <citation type="journal article" date="2012" name="J. Bacteriol.">
        <title>Complete genome sequence of the B12-producing Shimwellia blattae strain DSM 4481, isolated from a cockroach.</title>
        <authorList>
            <person name="Brzuszkiewicz E."/>
            <person name="Waschkowitz T."/>
            <person name="Wiezer A."/>
            <person name="Daniel R."/>
        </authorList>
    </citation>
    <scope>NUCLEOTIDE SEQUENCE [LARGE SCALE GENOMIC DNA]</scope>
    <source>
        <strain evidence="15">ATCC 29907 / DSM 4481 / JCM 1650 / NBRC 105725 / CDC 9005-74</strain>
    </source>
</reference>
<dbReference type="InterPro" id="IPR036873">
    <property type="entry name" value="Rhodanese-like_dom_sf"/>
</dbReference>
<keyword evidence="6 11" id="KW-0067">ATP-binding</keyword>
<evidence type="ECO:0000256" key="1">
    <source>
        <dbReference type="ARBA" id="ARBA00004496"/>
    </source>
</evidence>
<dbReference type="EMBL" id="CP001560">
    <property type="protein sequence ID" value="AFJ47970.1"/>
    <property type="molecule type" value="Genomic_DNA"/>
</dbReference>
<evidence type="ECO:0000259" key="12">
    <source>
        <dbReference type="PROSITE" id="PS50206"/>
    </source>
</evidence>
<dbReference type="UniPathway" id="UPA00060"/>
<dbReference type="FunFam" id="3.40.50.620:FF:000029">
    <property type="entry name" value="tRNA sulfurtransferase"/>
    <property type="match status" value="1"/>
</dbReference>
<dbReference type="STRING" id="630626.EBL_c29000"/>
<keyword evidence="4 11" id="KW-0808">Transferase</keyword>
<dbReference type="Pfam" id="PF22025">
    <property type="entry name" value="ThiI_fer"/>
    <property type="match status" value="1"/>
</dbReference>
<dbReference type="InterPro" id="IPR020536">
    <property type="entry name" value="ThiI_AANH"/>
</dbReference>
<feature type="binding site" evidence="11">
    <location>
        <position position="322"/>
    </location>
    <ligand>
        <name>ATP</name>
        <dbReference type="ChEBI" id="CHEBI:30616"/>
    </ligand>
</feature>
<name>I2BBR6_SHIBC</name>
<feature type="domain" description="THUMP" evidence="13">
    <location>
        <begin position="87"/>
        <end position="191"/>
    </location>
</feature>
<evidence type="ECO:0000256" key="11">
    <source>
        <dbReference type="HAMAP-Rule" id="MF_00021"/>
    </source>
</evidence>
<dbReference type="NCBIfam" id="TIGR00342">
    <property type="entry name" value="tRNA uracil 4-sulfurtransferase ThiI"/>
    <property type="match status" value="1"/>
</dbReference>
<protein>
    <recommendedName>
        <fullName evidence="11">tRNA sulfurtransferase</fullName>
        <ecNumber evidence="11">2.8.1.4</ecNumber>
    </recommendedName>
    <alternativeName>
        <fullName evidence="11">Sulfur carrier protein ThiS sulfurtransferase</fullName>
    </alternativeName>
    <alternativeName>
        <fullName evidence="11">Thiamine biosynthesis protein ThiI</fullName>
    </alternativeName>
    <alternativeName>
        <fullName evidence="11">tRNA 4-thiouridine synthase</fullName>
    </alternativeName>
</protein>
<dbReference type="GO" id="GO:0005524">
    <property type="term" value="F:ATP binding"/>
    <property type="evidence" value="ECO:0007669"/>
    <property type="project" value="UniProtKB-UniRule"/>
</dbReference>
<dbReference type="CDD" id="cd11716">
    <property type="entry name" value="THUMP_ThiI"/>
    <property type="match status" value="1"/>
</dbReference>
<evidence type="ECO:0000256" key="8">
    <source>
        <dbReference type="ARBA" id="ARBA00022977"/>
    </source>
</evidence>
<dbReference type="SUPFAM" id="SSF52402">
    <property type="entry name" value="Adenine nucleotide alpha hydrolases-like"/>
    <property type="match status" value="1"/>
</dbReference>
<comment type="pathway">
    <text evidence="11">Cofactor biosynthesis; thiamine diphosphate biosynthesis.</text>
</comment>
<keyword evidence="5 11" id="KW-0547">Nucleotide-binding</keyword>
<dbReference type="PROSITE" id="PS50206">
    <property type="entry name" value="RHODANESE_3"/>
    <property type="match status" value="1"/>
</dbReference>
<dbReference type="NCBIfam" id="TIGR04271">
    <property type="entry name" value="ThiI_C_thiazole"/>
    <property type="match status" value="1"/>
</dbReference>
<dbReference type="InterPro" id="IPR004114">
    <property type="entry name" value="THUMP_dom"/>
</dbReference>
<dbReference type="GO" id="GO:0140741">
    <property type="term" value="F:tRNA-uracil-4 sulfurtransferase activity"/>
    <property type="evidence" value="ECO:0007669"/>
    <property type="project" value="UniProtKB-EC"/>
</dbReference>
<comment type="catalytic activity">
    <reaction evidence="11">
        <text>[ThiS sulfur-carrier protein]-C-terminal Gly-Gly-AMP + S-sulfanyl-L-cysteinyl-[cysteine desulfurase] + AH2 = [ThiS sulfur-carrier protein]-C-terminal-Gly-aminoethanethioate + L-cysteinyl-[cysteine desulfurase] + A + AMP + 2 H(+)</text>
        <dbReference type="Rhea" id="RHEA:43340"/>
        <dbReference type="Rhea" id="RHEA-COMP:12157"/>
        <dbReference type="Rhea" id="RHEA-COMP:12158"/>
        <dbReference type="Rhea" id="RHEA-COMP:12910"/>
        <dbReference type="Rhea" id="RHEA-COMP:19908"/>
        <dbReference type="ChEBI" id="CHEBI:13193"/>
        <dbReference type="ChEBI" id="CHEBI:15378"/>
        <dbReference type="ChEBI" id="CHEBI:17499"/>
        <dbReference type="ChEBI" id="CHEBI:29950"/>
        <dbReference type="ChEBI" id="CHEBI:61963"/>
        <dbReference type="ChEBI" id="CHEBI:90618"/>
        <dbReference type="ChEBI" id="CHEBI:232372"/>
        <dbReference type="ChEBI" id="CHEBI:456215"/>
    </reaction>
</comment>
<dbReference type="SUPFAM" id="SSF143437">
    <property type="entry name" value="THUMP domain-like"/>
    <property type="match status" value="1"/>
</dbReference>
<evidence type="ECO:0000256" key="6">
    <source>
        <dbReference type="ARBA" id="ARBA00022840"/>
    </source>
</evidence>
<dbReference type="InterPro" id="IPR050102">
    <property type="entry name" value="tRNA_sulfurtransferase_ThiI"/>
</dbReference>
<dbReference type="AlphaFoldDB" id="I2BBR6"/>
<dbReference type="GO" id="GO:0002937">
    <property type="term" value="P:tRNA 4-thiouridine biosynthesis"/>
    <property type="evidence" value="ECO:0007669"/>
    <property type="project" value="TreeGrafter"/>
</dbReference>
<dbReference type="InterPro" id="IPR003720">
    <property type="entry name" value="tRNA_STrfase"/>
</dbReference>
<dbReference type="PROSITE" id="PS51165">
    <property type="entry name" value="THUMP"/>
    <property type="match status" value="1"/>
</dbReference>
<dbReference type="PANTHER" id="PTHR43209:SF1">
    <property type="entry name" value="TRNA SULFURTRANSFERASE"/>
    <property type="match status" value="1"/>
</dbReference>
<dbReference type="GO" id="GO:0052837">
    <property type="term" value="P:thiazole biosynthetic process"/>
    <property type="evidence" value="ECO:0007669"/>
    <property type="project" value="InterPro"/>
</dbReference>
<dbReference type="Pfam" id="PF02926">
    <property type="entry name" value="THUMP"/>
    <property type="match status" value="1"/>
</dbReference>
<evidence type="ECO:0000313" key="15">
    <source>
        <dbReference type="Proteomes" id="UP000001955"/>
    </source>
</evidence>
<dbReference type="HAMAP" id="MF_00021">
    <property type="entry name" value="ThiI"/>
    <property type="match status" value="1"/>
</dbReference>
<keyword evidence="9 11" id="KW-1015">Disulfide bond</keyword>
<keyword evidence="3 11" id="KW-0820">tRNA-binding</keyword>
<dbReference type="InterPro" id="IPR049961">
    <property type="entry name" value="ThiI_N"/>
</dbReference>
<evidence type="ECO:0000256" key="3">
    <source>
        <dbReference type="ARBA" id="ARBA00022555"/>
    </source>
</evidence>
<feature type="binding site" evidence="11">
    <location>
        <position position="291"/>
    </location>
    <ligand>
        <name>ATP</name>
        <dbReference type="ChEBI" id="CHEBI:30616"/>
    </ligand>
</feature>
<dbReference type="PANTHER" id="PTHR43209">
    <property type="entry name" value="TRNA SULFURTRANSFERASE"/>
    <property type="match status" value="1"/>
</dbReference>
<keyword evidence="10 11" id="KW-0676">Redox-active center</keyword>
<dbReference type="eggNOG" id="COG0607">
    <property type="taxonomic scope" value="Bacteria"/>
</dbReference>
<evidence type="ECO:0000256" key="7">
    <source>
        <dbReference type="ARBA" id="ARBA00022884"/>
    </source>
</evidence>
<dbReference type="GO" id="GO:0009229">
    <property type="term" value="P:thiamine diphosphate biosynthetic process"/>
    <property type="evidence" value="ECO:0007669"/>
    <property type="project" value="UniProtKB-UniRule"/>
</dbReference>
<dbReference type="CDD" id="cd01712">
    <property type="entry name" value="PPase_ThiI"/>
    <property type="match status" value="1"/>
</dbReference>
<dbReference type="PATRIC" id="fig|630626.3.peg.2815"/>
<dbReference type="InterPro" id="IPR054173">
    <property type="entry name" value="ThiI_fer"/>
</dbReference>
<comment type="similarity">
    <text evidence="11">Belongs to the ThiI family.</text>
</comment>
<dbReference type="Proteomes" id="UP000001955">
    <property type="component" value="Chromosome"/>
</dbReference>
<dbReference type="EC" id="2.8.1.4" evidence="11"/>
<evidence type="ECO:0000313" key="14">
    <source>
        <dbReference type="EMBL" id="AFJ47970.1"/>
    </source>
</evidence>
<gene>
    <name evidence="11 14" type="primary">thiI</name>
    <name evidence="14" type="ordered locus">EBL_c29000</name>
</gene>
<evidence type="ECO:0000256" key="2">
    <source>
        <dbReference type="ARBA" id="ARBA00022490"/>
    </source>
</evidence>
<dbReference type="CDD" id="cd00158">
    <property type="entry name" value="RHOD"/>
    <property type="match status" value="1"/>
</dbReference>
<accession>I2BBR6</accession>
<evidence type="ECO:0000256" key="10">
    <source>
        <dbReference type="ARBA" id="ARBA00023284"/>
    </source>
</evidence>
<dbReference type="Gene3D" id="3.40.250.10">
    <property type="entry name" value="Rhodanese-like domain"/>
    <property type="match status" value="1"/>
</dbReference>
<feature type="domain" description="Rhodanese" evidence="12">
    <location>
        <begin position="430"/>
        <end position="506"/>
    </location>
</feature>
<evidence type="ECO:0000256" key="9">
    <source>
        <dbReference type="ARBA" id="ARBA00023157"/>
    </source>
</evidence>
<dbReference type="Pfam" id="PF02568">
    <property type="entry name" value="ThiI"/>
    <property type="match status" value="1"/>
</dbReference>
<comment type="catalytic activity">
    <reaction evidence="11">
        <text>[ThiI sulfur-carrier protein]-S-sulfanyl-L-cysteine + a uridine in tRNA + 2 reduced [2Fe-2S]-[ferredoxin] + ATP + H(+) = [ThiI sulfur-carrier protein]-L-cysteine + a 4-thiouridine in tRNA + 2 oxidized [2Fe-2S]-[ferredoxin] + AMP + diphosphate</text>
        <dbReference type="Rhea" id="RHEA:24176"/>
        <dbReference type="Rhea" id="RHEA-COMP:10000"/>
        <dbReference type="Rhea" id="RHEA-COMP:10001"/>
        <dbReference type="Rhea" id="RHEA-COMP:13337"/>
        <dbReference type="Rhea" id="RHEA-COMP:13338"/>
        <dbReference type="Rhea" id="RHEA-COMP:13339"/>
        <dbReference type="Rhea" id="RHEA-COMP:13340"/>
        <dbReference type="ChEBI" id="CHEBI:15378"/>
        <dbReference type="ChEBI" id="CHEBI:29950"/>
        <dbReference type="ChEBI" id="CHEBI:30616"/>
        <dbReference type="ChEBI" id="CHEBI:33019"/>
        <dbReference type="ChEBI" id="CHEBI:33737"/>
        <dbReference type="ChEBI" id="CHEBI:33738"/>
        <dbReference type="ChEBI" id="CHEBI:61963"/>
        <dbReference type="ChEBI" id="CHEBI:65315"/>
        <dbReference type="ChEBI" id="CHEBI:136798"/>
        <dbReference type="ChEBI" id="CHEBI:456215"/>
        <dbReference type="EC" id="2.8.1.4"/>
    </reaction>
</comment>
<dbReference type="InterPro" id="IPR026340">
    <property type="entry name" value="THII_Thiazole_biosynth_dom"/>
</dbReference>
<feature type="binding site" evidence="11">
    <location>
        <begin position="209"/>
        <end position="210"/>
    </location>
    <ligand>
        <name>ATP</name>
        <dbReference type="ChEBI" id="CHEBI:30616"/>
    </ligand>
</feature>